<evidence type="ECO:0008006" key="3">
    <source>
        <dbReference type="Google" id="ProtNLM"/>
    </source>
</evidence>
<dbReference type="Proteomes" id="UP000222542">
    <property type="component" value="Unassembled WGS sequence"/>
</dbReference>
<reference evidence="1 2" key="2">
    <citation type="journal article" date="2017" name="Genome Biol.">
        <title>New reference genome sequences of hot pepper reveal the massive evolution of plant disease-resistance genes by retroduplication.</title>
        <authorList>
            <person name="Kim S."/>
            <person name="Park J."/>
            <person name="Yeom S.I."/>
            <person name="Kim Y.M."/>
            <person name="Seo E."/>
            <person name="Kim K.T."/>
            <person name="Kim M.S."/>
            <person name="Lee J.M."/>
            <person name="Cheong K."/>
            <person name="Shin H.S."/>
            <person name="Kim S.B."/>
            <person name="Han K."/>
            <person name="Lee J."/>
            <person name="Park M."/>
            <person name="Lee H.A."/>
            <person name="Lee H.Y."/>
            <person name="Lee Y."/>
            <person name="Oh S."/>
            <person name="Lee J.H."/>
            <person name="Choi E."/>
            <person name="Choi E."/>
            <person name="Lee S.E."/>
            <person name="Jeon J."/>
            <person name="Kim H."/>
            <person name="Choi G."/>
            <person name="Song H."/>
            <person name="Lee J."/>
            <person name="Lee S.C."/>
            <person name="Kwon J.K."/>
            <person name="Lee H.Y."/>
            <person name="Koo N."/>
            <person name="Hong Y."/>
            <person name="Kim R.W."/>
            <person name="Kang W.H."/>
            <person name="Huh J.H."/>
            <person name="Kang B.C."/>
            <person name="Yang T.J."/>
            <person name="Lee Y.H."/>
            <person name="Bennetzen J.L."/>
            <person name="Choi D."/>
        </authorList>
    </citation>
    <scope>NUCLEOTIDE SEQUENCE [LARGE SCALE GENOMIC DNA]</scope>
    <source>
        <strain evidence="2">cv. CM334</strain>
    </source>
</reference>
<gene>
    <name evidence="1" type="ORF">T459_18564</name>
</gene>
<name>A0A2G2ZEU5_CAPAN</name>
<dbReference type="Gramene" id="PHT80512">
    <property type="protein sequence ID" value="PHT80512"/>
    <property type="gene ID" value="T459_18564"/>
</dbReference>
<protein>
    <recommendedName>
        <fullName evidence="3">ATP-dependent DNA helicase PIF1-like</fullName>
    </recommendedName>
</protein>
<evidence type="ECO:0000313" key="2">
    <source>
        <dbReference type="Proteomes" id="UP000222542"/>
    </source>
</evidence>
<dbReference type="OMA" id="KICMSEA"/>
<dbReference type="PANTHER" id="PTHR23274:SF48">
    <property type="entry name" value="ATP-DEPENDENT DNA HELICASE"/>
    <property type="match status" value="1"/>
</dbReference>
<sequence length="138" mass="15397">MISLNHSEGTTVFSTDKICMSEATNTGLYQVHTPKFLSTIKCSGIVNHTITLKVVPTKTISNSCLFCHDYNKSQGQSLSHVGLYLKKPVFTHGQLYVALSRVTKRQGLKILTYDHEGEISNEATNVVFKEVYRNLSVD</sequence>
<organism evidence="1 2">
    <name type="scientific">Capsicum annuum</name>
    <name type="common">Capsicum pepper</name>
    <dbReference type="NCBI Taxonomy" id="4072"/>
    <lineage>
        <taxon>Eukaryota</taxon>
        <taxon>Viridiplantae</taxon>
        <taxon>Streptophyta</taxon>
        <taxon>Embryophyta</taxon>
        <taxon>Tracheophyta</taxon>
        <taxon>Spermatophyta</taxon>
        <taxon>Magnoliopsida</taxon>
        <taxon>eudicotyledons</taxon>
        <taxon>Gunneridae</taxon>
        <taxon>Pentapetalae</taxon>
        <taxon>asterids</taxon>
        <taxon>lamiids</taxon>
        <taxon>Solanales</taxon>
        <taxon>Solanaceae</taxon>
        <taxon>Solanoideae</taxon>
        <taxon>Capsiceae</taxon>
        <taxon>Capsicum</taxon>
    </lineage>
</organism>
<dbReference type="STRING" id="4072.A0A2G2ZEU5"/>
<comment type="caution">
    <text evidence="1">The sequence shown here is derived from an EMBL/GenBank/DDBJ whole genome shotgun (WGS) entry which is preliminary data.</text>
</comment>
<dbReference type="EMBL" id="AYRZ02000006">
    <property type="protein sequence ID" value="PHT80512.1"/>
    <property type="molecule type" value="Genomic_DNA"/>
</dbReference>
<dbReference type="AlphaFoldDB" id="A0A2G2ZEU5"/>
<proteinExistence type="predicted"/>
<dbReference type="SUPFAM" id="SSF52540">
    <property type="entry name" value="P-loop containing nucleoside triphosphate hydrolases"/>
    <property type="match status" value="1"/>
</dbReference>
<keyword evidence="2" id="KW-1185">Reference proteome</keyword>
<dbReference type="InterPro" id="IPR027417">
    <property type="entry name" value="P-loop_NTPase"/>
</dbReference>
<reference evidence="1 2" key="1">
    <citation type="journal article" date="2014" name="Nat. Genet.">
        <title>Genome sequence of the hot pepper provides insights into the evolution of pungency in Capsicum species.</title>
        <authorList>
            <person name="Kim S."/>
            <person name="Park M."/>
            <person name="Yeom S.I."/>
            <person name="Kim Y.M."/>
            <person name="Lee J.M."/>
            <person name="Lee H.A."/>
            <person name="Seo E."/>
            <person name="Choi J."/>
            <person name="Cheong K."/>
            <person name="Kim K.T."/>
            <person name="Jung K."/>
            <person name="Lee G.W."/>
            <person name="Oh S.K."/>
            <person name="Bae C."/>
            <person name="Kim S.B."/>
            <person name="Lee H.Y."/>
            <person name="Kim S.Y."/>
            <person name="Kim M.S."/>
            <person name="Kang B.C."/>
            <person name="Jo Y.D."/>
            <person name="Yang H.B."/>
            <person name="Jeong H.J."/>
            <person name="Kang W.H."/>
            <person name="Kwon J.K."/>
            <person name="Shin C."/>
            <person name="Lim J.Y."/>
            <person name="Park J.H."/>
            <person name="Huh J.H."/>
            <person name="Kim J.S."/>
            <person name="Kim B.D."/>
            <person name="Cohen O."/>
            <person name="Paran I."/>
            <person name="Suh M.C."/>
            <person name="Lee S.B."/>
            <person name="Kim Y.K."/>
            <person name="Shin Y."/>
            <person name="Noh S.J."/>
            <person name="Park J."/>
            <person name="Seo Y.S."/>
            <person name="Kwon S.Y."/>
            <person name="Kim H.A."/>
            <person name="Park J.M."/>
            <person name="Kim H.J."/>
            <person name="Choi S.B."/>
            <person name="Bosland P.W."/>
            <person name="Reeves G."/>
            <person name="Jo S.H."/>
            <person name="Lee B.W."/>
            <person name="Cho H.T."/>
            <person name="Choi H.S."/>
            <person name="Lee M.S."/>
            <person name="Yu Y."/>
            <person name="Do Choi Y."/>
            <person name="Park B.S."/>
            <person name="van Deynze A."/>
            <person name="Ashrafi H."/>
            <person name="Hill T."/>
            <person name="Kim W.T."/>
            <person name="Pai H.S."/>
            <person name="Ahn H.K."/>
            <person name="Yeam I."/>
            <person name="Giovannoni J.J."/>
            <person name="Rose J.K."/>
            <person name="Sorensen I."/>
            <person name="Lee S.J."/>
            <person name="Kim R.W."/>
            <person name="Choi I.Y."/>
            <person name="Choi B.S."/>
            <person name="Lim J.S."/>
            <person name="Lee Y.H."/>
            <person name="Choi D."/>
        </authorList>
    </citation>
    <scope>NUCLEOTIDE SEQUENCE [LARGE SCALE GENOMIC DNA]</scope>
    <source>
        <strain evidence="2">cv. CM334</strain>
    </source>
</reference>
<accession>A0A2G2ZEU5</accession>
<dbReference type="PANTHER" id="PTHR23274">
    <property type="entry name" value="DNA HELICASE-RELATED"/>
    <property type="match status" value="1"/>
</dbReference>
<evidence type="ECO:0000313" key="1">
    <source>
        <dbReference type="EMBL" id="PHT80512.1"/>
    </source>
</evidence>